<evidence type="ECO:0000256" key="8">
    <source>
        <dbReference type="RuleBase" id="RU366003"/>
    </source>
</evidence>
<keyword evidence="5 8" id="KW-0378">Hydrolase</keyword>
<dbReference type="PANTHER" id="PTHR21039:SF0">
    <property type="entry name" value="HISTIDINOL-PHOSPHATASE"/>
    <property type="match status" value="1"/>
</dbReference>
<dbReference type="Gene3D" id="3.20.20.140">
    <property type="entry name" value="Metal-dependent hydrolases"/>
    <property type="match status" value="1"/>
</dbReference>
<dbReference type="InterPro" id="IPR010140">
    <property type="entry name" value="Histidinol_P_phosphatase_HisJ"/>
</dbReference>
<evidence type="ECO:0000256" key="7">
    <source>
        <dbReference type="ARBA" id="ARBA00049158"/>
    </source>
</evidence>
<dbReference type="RefSeq" id="WP_126657354.1">
    <property type="nucleotide sequence ID" value="NZ_RYYR01000002.1"/>
</dbReference>
<dbReference type="AlphaFoldDB" id="A0A3S0P653"/>
<dbReference type="Proteomes" id="UP000287910">
    <property type="component" value="Unassembled WGS sequence"/>
</dbReference>
<keyword evidence="4 8" id="KW-0028">Amino-acid biosynthesis</keyword>
<evidence type="ECO:0000313" key="11">
    <source>
        <dbReference type="Proteomes" id="UP000287910"/>
    </source>
</evidence>
<dbReference type="InterPro" id="IPR004013">
    <property type="entry name" value="PHP_dom"/>
</dbReference>
<evidence type="ECO:0000256" key="4">
    <source>
        <dbReference type="ARBA" id="ARBA00022605"/>
    </source>
</evidence>
<dbReference type="PANTHER" id="PTHR21039">
    <property type="entry name" value="HISTIDINOL PHOSPHATASE-RELATED"/>
    <property type="match status" value="1"/>
</dbReference>
<evidence type="ECO:0000256" key="2">
    <source>
        <dbReference type="ARBA" id="ARBA00009152"/>
    </source>
</evidence>
<gene>
    <name evidence="10" type="primary">hisJ</name>
    <name evidence="10" type="ORF">EK386_02055</name>
</gene>
<dbReference type="EMBL" id="RYYR01000002">
    <property type="protein sequence ID" value="RUL56437.1"/>
    <property type="molecule type" value="Genomic_DNA"/>
</dbReference>
<dbReference type="NCBIfam" id="TIGR01856">
    <property type="entry name" value="hisJ_fam"/>
    <property type="match status" value="1"/>
</dbReference>
<dbReference type="UniPathway" id="UPA00031">
    <property type="reaction ID" value="UER00013"/>
</dbReference>
<comment type="caution">
    <text evidence="10">The sequence shown here is derived from an EMBL/GenBank/DDBJ whole genome shotgun (WGS) entry which is preliminary data.</text>
</comment>
<dbReference type="EC" id="3.1.3.15" evidence="3 8"/>
<evidence type="ECO:0000256" key="5">
    <source>
        <dbReference type="ARBA" id="ARBA00022801"/>
    </source>
</evidence>
<dbReference type="GO" id="GO:0004401">
    <property type="term" value="F:histidinol-phosphatase activity"/>
    <property type="evidence" value="ECO:0007669"/>
    <property type="project" value="UniProtKB-UniRule"/>
</dbReference>
<comment type="similarity">
    <text evidence="2 8">Belongs to the PHP hydrolase family. HisK subfamily.</text>
</comment>
<dbReference type="SUPFAM" id="SSF89550">
    <property type="entry name" value="PHP domain-like"/>
    <property type="match status" value="1"/>
</dbReference>
<dbReference type="NCBIfam" id="NF005996">
    <property type="entry name" value="PRK08123.1"/>
    <property type="match status" value="1"/>
</dbReference>
<feature type="domain" description="PHP" evidence="9">
    <location>
        <begin position="4"/>
        <end position="214"/>
    </location>
</feature>
<dbReference type="Pfam" id="PF02811">
    <property type="entry name" value="PHP"/>
    <property type="match status" value="1"/>
</dbReference>
<dbReference type="CDD" id="cd12110">
    <property type="entry name" value="PHP_HisPPase_Hisj_like"/>
    <property type="match status" value="1"/>
</dbReference>
<keyword evidence="11" id="KW-1185">Reference proteome</keyword>
<dbReference type="InterPro" id="IPR016195">
    <property type="entry name" value="Pol/histidinol_Pase-like"/>
</dbReference>
<comment type="catalytic activity">
    <reaction evidence="7 8">
        <text>L-histidinol phosphate + H2O = L-histidinol + phosphate</text>
        <dbReference type="Rhea" id="RHEA:14465"/>
        <dbReference type="ChEBI" id="CHEBI:15377"/>
        <dbReference type="ChEBI" id="CHEBI:43474"/>
        <dbReference type="ChEBI" id="CHEBI:57699"/>
        <dbReference type="ChEBI" id="CHEBI:57980"/>
        <dbReference type="EC" id="3.1.3.15"/>
    </reaction>
</comment>
<dbReference type="GO" id="GO:0005737">
    <property type="term" value="C:cytoplasm"/>
    <property type="evidence" value="ECO:0007669"/>
    <property type="project" value="TreeGrafter"/>
</dbReference>
<comment type="pathway">
    <text evidence="1 8">Amino-acid biosynthesis; L-histidine biosynthesis; L-histidine from 5-phospho-alpha-D-ribose 1-diphosphate: step 8/9.</text>
</comment>
<evidence type="ECO:0000256" key="3">
    <source>
        <dbReference type="ARBA" id="ARBA00013085"/>
    </source>
</evidence>
<evidence type="ECO:0000313" key="10">
    <source>
        <dbReference type="EMBL" id="RUL56437.1"/>
    </source>
</evidence>
<reference evidence="10 11" key="1">
    <citation type="submission" date="2018-12" db="EMBL/GenBank/DDBJ databases">
        <title>Lysinibacillus antri sp. nov., isolated from a cave soil.</title>
        <authorList>
            <person name="Narsing Rao M.P."/>
            <person name="Zhang H."/>
            <person name="Dong Z.-Y."/>
            <person name="Niu X.-K."/>
            <person name="Zhang K."/>
            <person name="Fang B.-Z."/>
            <person name="Kang Y.-Q."/>
            <person name="Xiao M."/>
            <person name="Li W.-J."/>
        </authorList>
    </citation>
    <scope>NUCLEOTIDE SEQUENCE [LARGE SCALE GENOMIC DNA]</scope>
    <source>
        <strain evidence="10 11">SYSU K30002</strain>
    </source>
</reference>
<proteinExistence type="inferred from homology"/>
<evidence type="ECO:0000256" key="1">
    <source>
        <dbReference type="ARBA" id="ARBA00004970"/>
    </source>
</evidence>
<organism evidence="10 11">
    <name type="scientific">Lysinibacillus antri</name>
    <dbReference type="NCBI Taxonomy" id="2498145"/>
    <lineage>
        <taxon>Bacteria</taxon>
        <taxon>Bacillati</taxon>
        <taxon>Bacillota</taxon>
        <taxon>Bacilli</taxon>
        <taxon>Bacillales</taxon>
        <taxon>Bacillaceae</taxon>
        <taxon>Lysinibacillus</taxon>
    </lineage>
</organism>
<protein>
    <recommendedName>
        <fullName evidence="3 8">Histidinol-phosphatase</fullName>
        <shortName evidence="8">HolPase</shortName>
        <ecNumber evidence="3 8">3.1.3.15</ecNumber>
    </recommendedName>
</protein>
<accession>A0A3S0P653</accession>
<name>A0A3S0P653_9BACI</name>
<dbReference type="GO" id="GO:0000105">
    <property type="term" value="P:L-histidine biosynthetic process"/>
    <property type="evidence" value="ECO:0007669"/>
    <property type="project" value="UniProtKB-UniRule"/>
</dbReference>
<evidence type="ECO:0000256" key="6">
    <source>
        <dbReference type="ARBA" id="ARBA00023102"/>
    </source>
</evidence>
<sequence>MKRDGHIHTPFCPHGTDDAFEKYIQKAIESGFSEISFTEHAPLPTNFVDPTPDKDSGMLPKYLTTYLEQLKILKETYAEQITINIGLEIDYIEGYETETKALLDIVGPSLTDAILSVHFLKFNDTYTCIDFSEDVYLDFAQKVGGIEAMYNLYYDTVLKSIDANLGRFKPKRIGHPTLIHKFQLAHNEQIDDDHRIKELLTYMKEKNCELDVNSAGLSKSFCKEPYPPMHMIEYARSIELPFVFGSDAHSAQDLHQHYDIIFKK</sequence>
<keyword evidence="6 8" id="KW-0368">Histidine biosynthesis</keyword>
<evidence type="ECO:0000259" key="9">
    <source>
        <dbReference type="Pfam" id="PF02811"/>
    </source>
</evidence>